<sequence>MENNFNFEKTVNRVSTVSIMGNLFLTLFKFVAGILASSGAMVSDAIHSASDVFSSIIVVIGVKIASKGSDKDHPYGHERFECVAAIILAGVLFSTGLGIGRGAVEDIISGNYKNLAIPGILALVAAIVSIISKELMFQYTKVHAKRINSSALMADAWHHRSDALSSIGALIGIIGARLGYPIFDSIASLVICLFIVKAAYDIFKDSVDKMVDSACEKDMEDEIMEVAKKEEGVLGIDKLTTRVFGSKIYVDIEISADGGKTLTETHAIAENVHDVIENTFPSVKHIMVHVNPCSAFAIR</sequence>
<evidence type="ECO:0000259" key="9">
    <source>
        <dbReference type="Pfam" id="PF16916"/>
    </source>
</evidence>
<keyword evidence="4 7" id="KW-0812">Transmembrane</keyword>
<gene>
    <name evidence="10" type="ORF">SAMN05216249_11826</name>
</gene>
<dbReference type="InterPro" id="IPR027470">
    <property type="entry name" value="Cation_efflux_CTD"/>
</dbReference>
<dbReference type="SUPFAM" id="SSF161111">
    <property type="entry name" value="Cation efflux protein transmembrane domain-like"/>
    <property type="match status" value="1"/>
</dbReference>
<dbReference type="RefSeq" id="WP_092873818.1">
    <property type="nucleotide sequence ID" value="NZ_FOJY01000018.1"/>
</dbReference>
<keyword evidence="11" id="KW-1185">Reference proteome</keyword>
<dbReference type="NCBIfam" id="TIGR01297">
    <property type="entry name" value="CDF"/>
    <property type="match status" value="1"/>
</dbReference>
<dbReference type="Gene3D" id="3.30.70.1350">
    <property type="entry name" value="Cation efflux protein, cytoplasmic domain"/>
    <property type="match status" value="1"/>
</dbReference>
<dbReference type="GO" id="GO:0008324">
    <property type="term" value="F:monoatomic cation transmembrane transporter activity"/>
    <property type="evidence" value="ECO:0007669"/>
    <property type="project" value="InterPro"/>
</dbReference>
<dbReference type="InterPro" id="IPR002524">
    <property type="entry name" value="Cation_efflux"/>
</dbReference>
<dbReference type="EMBL" id="FOJY01000018">
    <property type="protein sequence ID" value="SFB29885.1"/>
    <property type="molecule type" value="Genomic_DNA"/>
</dbReference>
<dbReference type="PANTHER" id="PTHR43840">
    <property type="entry name" value="MITOCHONDRIAL METAL TRANSPORTER 1-RELATED"/>
    <property type="match status" value="1"/>
</dbReference>
<reference evidence="10 11" key="1">
    <citation type="submission" date="2016-10" db="EMBL/GenBank/DDBJ databases">
        <authorList>
            <person name="de Groot N.N."/>
        </authorList>
    </citation>
    <scope>NUCLEOTIDE SEQUENCE [LARGE SCALE GENOMIC DNA]</scope>
    <source>
        <strain evidence="10 11">DSM 5522</strain>
    </source>
</reference>
<feature type="transmembrane region" description="Helical" evidence="7">
    <location>
        <begin position="45"/>
        <end position="62"/>
    </location>
</feature>
<dbReference type="InterPro" id="IPR050291">
    <property type="entry name" value="CDF_Transporter"/>
</dbReference>
<dbReference type="FunFam" id="1.20.1510.10:FF:000006">
    <property type="entry name" value="Divalent cation efflux transporter"/>
    <property type="match status" value="1"/>
</dbReference>
<dbReference type="Proteomes" id="UP000198838">
    <property type="component" value="Unassembled WGS sequence"/>
</dbReference>
<dbReference type="GO" id="GO:0016020">
    <property type="term" value="C:membrane"/>
    <property type="evidence" value="ECO:0007669"/>
    <property type="project" value="UniProtKB-SubCell"/>
</dbReference>
<dbReference type="Pfam" id="PF16916">
    <property type="entry name" value="ZT_dimer"/>
    <property type="match status" value="1"/>
</dbReference>
<feature type="transmembrane region" description="Helical" evidence="7">
    <location>
        <begin position="21"/>
        <end position="39"/>
    </location>
</feature>
<dbReference type="OrthoDB" id="9806522at2"/>
<protein>
    <submittedName>
        <fullName evidence="10">Cation diffusion facilitator family transporter</fullName>
    </submittedName>
</protein>
<name>A0A1I0ZVW2_9FIRM</name>
<feature type="domain" description="Cation efflux protein transmembrane" evidence="8">
    <location>
        <begin position="16"/>
        <end position="209"/>
    </location>
</feature>
<keyword evidence="6 7" id="KW-0472">Membrane</keyword>
<evidence type="ECO:0000256" key="5">
    <source>
        <dbReference type="ARBA" id="ARBA00022989"/>
    </source>
</evidence>
<dbReference type="InterPro" id="IPR036837">
    <property type="entry name" value="Cation_efflux_CTD_sf"/>
</dbReference>
<evidence type="ECO:0000256" key="4">
    <source>
        <dbReference type="ARBA" id="ARBA00022692"/>
    </source>
</evidence>
<dbReference type="SUPFAM" id="SSF160240">
    <property type="entry name" value="Cation efflux protein cytoplasmic domain-like"/>
    <property type="match status" value="1"/>
</dbReference>
<proteinExistence type="inferred from homology"/>
<organism evidence="10 11">
    <name type="scientific">Acetitomaculum ruminis DSM 5522</name>
    <dbReference type="NCBI Taxonomy" id="1120918"/>
    <lineage>
        <taxon>Bacteria</taxon>
        <taxon>Bacillati</taxon>
        <taxon>Bacillota</taxon>
        <taxon>Clostridia</taxon>
        <taxon>Lachnospirales</taxon>
        <taxon>Lachnospiraceae</taxon>
        <taxon>Acetitomaculum</taxon>
    </lineage>
</organism>
<evidence type="ECO:0000259" key="8">
    <source>
        <dbReference type="Pfam" id="PF01545"/>
    </source>
</evidence>
<dbReference type="InterPro" id="IPR027469">
    <property type="entry name" value="Cation_efflux_TMD_sf"/>
</dbReference>
<feature type="transmembrane region" description="Helical" evidence="7">
    <location>
        <begin position="115"/>
        <end position="136"/>
    </location>
</feature>
<dbReference type="AlphaFoldDB" id="A0A1I0ZVW2"/>
<evidence type="ECO:0000256" key="3">
    <source>
        <dbReference type="ARBA" id="ARBA00022448"/>
    </source>
</evidence>
<dbReference type="PANTHER" id="PTHR43840:SF15">
    <property type="entry name" value="MITOCHONDRIAL METAL TRANSPORTER 1-RELATED"/>
    <property type="match status" value="1"/>
</dbReference>
<comment type="subcellular location">
    <subcellularLocation>
        <location evidence="1">Membrane</location>
        <topology evidence="1">Multi-pass membrane protein</topology>
    </subcellularLocation>
</comment>
<evidence type="ECO:0000256" key="2">
    <source>
        <dbReference type="ARBA" id="ARBA00008114"/>
    </source>
</evidence>
<keyword evidence="3" id="KW-0813">Transport</keyword>
<dbReference type="Gene3D" id="1.20.1510.10">
    <property type="entry name" value="Cation efflux protein transmembrane domain"/>
    <property type="match status" value="1"/>
</dbReference>
<dbReference type="STRING" id="1120918.SAMN05216249_11826"/>
<evidence type="ECO:0000313" key="11">
    <source>
        <dbReference type="Proteomes" id="UP000198838"/>
    </source>
</evidence>
<evidence type="ECO:0000313" key="10">
    <source>
        <dbReference type="EMBL" id="SFB29885.1"/>
    </source>
</evidence>
<evidence type="ECO:0000256" key="6">
    <source>
        <dbReference type="ARBA" id="ARBA00023136"/>
    </source>
</evidence>
<accession>A0A1I0ZVW2</accession>
<feature type="transmembrane region" description="Helical" evidence="7">
    <location>
        <begin position="83"/>
        <end position="103"/>
    </location>
</feature>
<keyword evidence="5 7" id="KW-1133">Transmembrane helix</keyword>
<comment type="similarity">
    <text evidence="2">Belongs to the cation diffusion facilitator (CDF) transporter (TC 2.A.4) family.</text>
</comment>
<dbReference type="InterPro" id="IPR058533">
    <property type="entry name" value="Cation_efflux_TM"/>
</dbReference>
<feature type="domain" description="Cation efflux protein cytoplasmic" evidence="9">
    <location>
        <begin position="217"/>
        <end position="293"/>
    </location>
</feature>
<dbReference type="Pfam" id="PF01545">
    <property type="entry name" value="Cation_efflux"/>
    <property type="match status" value="1"/>
</dbReference>
<evidence type="ECO:0000256" key="1">
    <source>
        <dbReference type="ARBA" id="ARBA00004141"/>
    </source>
</evidence>
<evidence type="ECO:0000256" key="7">
    <source>
        <dbReference type="SAM" id="Phobius"/>
    </source>
</evidence>